<keyword evidence="1" id="KW-0343">GTPase activation</keyword>
<evidence type="ECO:0000313" key="9">
    <source>
        <dbReference type="Proteomes" id="UP001214628"/>
    </source>
</evidence>
<keyword evidence="9" id="KW-1185">Reference proteome</keyword>
<evidence type="ECO:0000256" key="1">
    <source>
        <dbReference type="ARBA" id="ARBA00022468"/>
    </source>
</evidence>
<dbReference type="Pfam" id="PF01412">
    <property type="entry name" value="ArfGap"/>
    <property type="match status" value="1"/>
</dbReference>
<protein>
    <submittedName>
        <fullName evidence="8">ARF GAP with effector function(S)</fullName>
    </submittedName>
</protein>
<dbReference type="InterPro" id="IPR051718">
    <property type="entry name" value="ARF_GTPase-activating"/>
</dbReference>
<reference evidence="8" key="1">
    <citation type="submission" date="2023-02" db="EMBL/GenBank/DDBJ databases">
        <title>Mating type loci evolution in Malassezia.</title>
        <authorList>
            <person name="Coelho M.A."/>
        </authorList>
    </citation>
    <scope>NUCLEOTIDE SEQUENCE</scope>
    <source>
        <strain evidence="8">CBS 14136</strain>
    </source>
</reference>
<dbReference type="SMART" id="SM00105">
    <property type="entry name" value="ArfGap"/>
    <property type="match status" value="1"/>
</dbReference>
<evidence type="ECO:0000256" key="5">
    <source>
        <dbReference type="PROSITE-ProRule" id="PRU00288"/>
    </source>
</evidence>
<proteinExistence type="predicted"/>
<dbReference type="Gene3D" id="1.10.220.150">
    <property type="entry name" value="Arf GTPase activating protein"/>
    <property type="match status" value="1"/>
</dbReference>
<evidence type="ECO:0000256" key="6">
    <source>
        <dbReference type="SAM" id="MobiDB-lite"/>
    </source>
</evidence>
<evidence type="ECO:0000259" key="7">
    <source>
        <dbReference type="PROSITE" id="PS50115"/>
    </source>
</evidence>
<dbReference type="Proteomes" id="UP001214628">
    <property type="component" value="Chromosome 6"/>
</dbReference>
<dbReference type="PANTHER" id="PTHR45705">
    <property type="entry name" value="FI20236P1"/>
    <property type="match status" value="1"/>
</dbReference>
<dbReference type="InterPro" id="IPR044732">
    <property type="entry name" value="ArfGAP_SMAP1-like"/>
</dbReference>
<dbReference type="AlphaFoldDB" id="A0AAF0JFK4"/>
<dbReference type="GO" id="GO:0005096">
    <property type="term" value="F:GTPase activator activity"/>
    <property type="evidence" value="ECO:0007669"/>
    <property type="project" value="UniProtKB-KW"/>
</dbReference>
<sequence>MSYAGRKPQSRAEAEANARTLRALVKLPDNKVCADCKRNDTRWSAWNLGCFLCIRCSGIHRSMGTHISRVKSIDLDMWTAEQMESVQKWGNKLANLYWEANLKAGHIPPDHKIESFIRSKYESRRWALPGTPPTDPSVLLSDQKSTPASAQPSASTASGKPSIVSSSFAAGVPESAKAPATTRTTSSAKPDALLDLLSDDFGAASLSPTPTSSAPKPSPAPAHTTNAVNRQAGSAERFGSATGEWNGSTTSSRTSTNVSNLGSSNVSQPKASTTRGGGLFDLDWDENPQQISAKPGIKSSKGKEDILSLFSSSSMSTASVPTMHAPPTPATQETTISFPTSFSSPSATSTRESSAPPTSFTSAARANPTSDIFNTQDVWGMPQASSTAPRASQPKDDAFADIWGDFT</sequence>
<dbReference type="InterPro" id="IPR001164">
    <property type="entry name" value="ArfGAP_dom"/>
</dbReference>
<dbReference type="PANTHER" id="PTHR45705:SF14">
    <property type="entry name" value="ARF-GAP DOMAIN-CONTAINING PROTEIN"/>
    <property type="match status" value="1"/>
</dbReference>
<evidence type="ECO:0000256" key="2">
    <source>
        <dbReference type="ARBA" id="ARBA00022723"/>
    </source>
</evidence>
<feature type="region of interest" description="Disordered" evidence="6">
    <location>
        <begin position="315"/>
        <end position="407"/>
    </location>
</feature>
<dbReference type="InterPro" id="IPR038508">
    <property type="entry name" value="ArfGAP_dom_sf"/>
</dbReference>
<accession>A0AAF0JFK4</accession>
<feature type="region of interest" description="Disordered" evidence="6">
    <location>
        <begin position="127"/>
        <end position="163"/>
    </location>
</feature>
<evidence type="ECO:0000256" key="4">
    <source>
        <dbReference type="ARBA" id="ARBA00022833"/>
    </source>
</evidence>
<dbReference type="GO" id="GO:0005737">
    <property type="term" value="C:cytoplasm"/>
    <property type="evidence" value="ECO:0007669"/>
    <property type="project" value="TreeGrafter"/>
</dbReference>
<keyword evidence="2" id="KW-0479">Metal-binding</keyword>
<gene>
    <name evidence="8" type="primary">AGE2</name>
    <name evidence="8" type="ORF">MPSI1_003476</name>
</gene>
<dbReference type="FunFam" id="1.10.220.150:FF:000009">
    <property type="entry name" value="stromal membrane-associated protein 1 isoform X1"/>
    <property type="match status" value="1"/>
</dbReference>
<feature type="compositionally biased region" description="Polar residues" evidence="6">
    <location>
        <begin position="257"/>
        <end position="274"/>
    </location>
</feature>
<evidence type="ECO:0000313" key="8">
    <source>
        <dbReference type="EMBL" id="WFD44805.1"/>
    </source>
</evidence>
<dbReference type="InterPro" id="IPR037278">
    <property type="entry name" value="ARFGAP/RecO"/>
</dbReference>
<feature type="compositionally biased region" description="Low complexity" evidence="6">
    <location>
        <begin position="145"/>
        <end position="158"/>
    </location>
</feature>
<name>A0AAF0JFK4_9BASI</name>
<evidence type="ECO:0000256" key="3">
    <source>
        <dbReference type="ARBA" id="ARBA00022771"/>
    </source>
</evidence>
<dbReference type="PROSITE" id="PS50115">
    <property type="entry name" value="ARFGAP"/>
    <property type="match status" value="1"/>
</dbReference>
<dbReference type="SUPFAM" id="SSF57863">
    <property type="entry name" value="ArfGap/RecO-like zinc finger"/>
    <property type="match status" value="1"/>
</dbReference>
<feature type="region of interest" description="Disordered" evidence="6">
    <location>
        <begin position="201"/>
        <end position="225"/>
    </location>
</feature>
<dbReference type="GO" id="GO:0008270">
    <property type="term" value="F:zinc ion binding"/>
    <property type="evidence" value="ECO:0007669"/>
    <property type="project" value="UniProtKB-KW"/>
</dbReference>
<feature type="compositionally biased region" description="Low complexity" evidence="6">
    <location>
        <begin position="333"/>
        <end position="366"/>
    </location>
</feature>
<dbReference type="EMBL" id="CP118380">
    <property type="protein sequence ID" value="WFD44805.1"/>
    <property type="molecule type" value="Genomic_DNA"/>
</dbReference>
<feature type="compositionally biased region" description="Polar residues" evidence="6">
    <location>
        <begin position="367"/>
        <end position="390"/>
    </location>
</feature>
<feature type="region of interest" description="Disordered" evidence="6">
    <location>
        <begin position="238"/>
        <end position="302"/>
    </location>
</feature>
<feature type="domain" description="Arf-GAP" evidence="7">
    <location>
        <begin position="18"/>
        <end position="138"/>
    </location>
</feature>
<dbReference type="PRINTS" id="PR00405">
    <property type="entry name" value="REVINTRACTNG"/>
</dbReference>
<keyword evidence="4" id="KW-0862">Zinc</keyword>
<keyword evidence="3 5" id="KW-0863">Zinc-finger</keyword>
<feature type="compositionally biased region" description="Low complexity" evidence="6">
    <location>
        <begin position="203"/>
        <end position="225"/>
    </location>
</feature>
<dbReference type="CDD" id="cd08839">
    <property type="entry name" value="ArfGap_SMAP"/>
    <property type="match status" value="1"/>
</dbReference>
<organism evidence="8 9">
    <name type="scientific">Malassezia psittaci</name>
    <dbReference type="NCBI Taxonomy" id="1821823"/>
    <lineage>
        <taxon>Eukaryota</taxon>
        <taxon>Fungi</taxon>
        <taxon>Dikarya</taxon>
        <taxon>Basidiomycota</taxon>
        <taxon>Ustilaginomycotina</taxon>
        <taxon>Malasseziomycetes</taxon>
        <taxon>Malasseziales</taxon>
        <taxon>Malasseziaceae</taxon>
        <taxon>Malassezia</taxon>
    </lineage>
</organism>